<dbReference type="InterPro" id="IPR050708">
    <property type="entry name" value="T6SS_VgrG/RHS"/>
</dbReference>
<dbReference type="AlphaFoldDB" id="A0A2K8MLB7"/>
<dbReference type="PANTHER" id="PTHR32305:SF15">
    <property type="entry name" value="PROTEIN RHSA-RELATED"/>
    <property type="match status" value="1"/>
</dbReference>
<dbReference type="KEGG" id="sphc:CVN68_11660"/>
<name>A0A2K8MLB7_9SPHN</name>
<evidence type="ECO:0000313" key="5">
    <source>
        <dbReference type="Proteomes" id="UP000229081"/>
    </source>
</evidence>
<dbReference type="Gene3D" id="2.180.10.10">
    <property type="entry name" value="RHS repeat-associated core"/>
    <property type="match status" value="2"/>
</dbReference>
<evidence type="ECO:0000259" key="3">
    <source>
        <dbReference type="Pfam" id="PF25023"/>
    </source>
</evidence>
<dbReference type="Pfam" id="PF25023">
    <property type="entry name" value="TEN_YD-shell"/>
    <property type="match status" value="1"/>
</dbReference>
<evidence type="ECO:0000313" key="4">
    <source>
        <dbReference type="EMBL" id="ATY32549.1"/>
    </source>
</evidence>
<keyword evidence="2" id="KW-0732">Signal</keyword>
<feature type="chain" id="PRO_5014823593" description="Teneurin-like YD-shell domain-containing protein" evidence="2">
    <location>
        <begin position="22"/>
        <end position="878"/>
    </location>
</feature>
<gene>
    <name evidence="4" type="ORF">CVN68_11660</name>
</gene>
<evidence type="ECO:0000256" key="2">
    <source>
        <dbReference type="SAM" id="SignalP"/>
    </source>
</evidence>
<keyword evidence="1" id="KW-0677">Repeat</keyword>
<accession>A0A2K8MLB7</accession>
<organism evidence="4 5">
    <name type="scientific">Sphingomonas psychrotolerans</name>
    <dbReference type="NCBI Taxonomy" id="1327635"/>
    <lineage>
        <taxon>Bacteria</taxon>
        <taxon>Pseudomonadati</taxon>
        <taxon>Pseudomonadota</taxon>
        <taxon>Alphaproteobacteria</taxon>
        <taxon>Sphingomonadales</taxon>
        <taxon>Sphingomonadaceae</taxon>
        <taxon>Sphingomonas</taxon>
    </lineage>
</organism>
<dbReference type="EMBL" id="CP024923">
    <property type="protein sequence ID" value="ATY32549.1"/>
    <property type="molecule type" value="Genomic_DNA"/>
</dbReference>
<proteinExistence type="predicted"/>
<dbReference type="RefSeq" id="WP_100282356.1">
    <property type="nucleotide sequence ID" value="NZ_CP024923.1"/>
</dbReference>
<dbReference type="InterPro" id="IPR056823">
    <property type="entry name" value="TEN-like_YD-shell"/>
</dbReference>
<feature type="domain" description="Teneurin-like YD-shell" evidence="3">
    <location>
        <begin position="413"/>
        <end position="674"/>
    </location>
</feature>
<dbReference type="NCBIfam" id="TIGR03696">
    <property type="entry name" value="Rhs_assc_core"/>
    <property type="match status" value="1"/>
</dbReference>
<sequence>MRQVLTLIGAIAAMAPTPAVAQSSPSDFTSGARYDANRQILGTISPDPDRTWGGGLPFQAIRNTYDTGGQLTKVEQGSLATWQSEAIDPANWSGFTVSRVTTITYDNQGRKTSEAVSKPPSAGGAIVRYTQFSYDPLGRLECTAVRMNPANFGSLATGACTQTGAGTYGPDRITKNIYDAAGQTTQIRRAVGTSIEQAYSTTTYTANGLREYVTDANGNKAQFIYDGLDRVKEWRLPSSTTAGLVSTTDFEAYQYDGNGNRTFIRKRDGRGISFQYDGLNRVASKTYPSGGARPVYYAYDLRGLRTAARFDSTTGADAVVTGWDGFGREVSSSTIMGGISRSLGYLYNADAARTGLTYPDGKQVHYNRYDTNDLYYADIDGTPLFHTPVDATGRIPTLYRYGIASGAWSFWTTFGYDDVSRMQSYTHAFASGGYNVATSFTFNPDDEVVTRTRDNTTYTFNAYVGVDRSYVVNGLNQYSSAGPASFAYDANGNLTSDGTLSFGYDIENRLISVSNGASLTYDPLGRLSQTSGTPVGTTQFLYDGDALAMEFDGSGNILKRYIHSDGDDDPLVQYSGPTVSAPNYLFGDHQGSIIAITDGNGNVSQVNRYDEYGIPGTGNNGRFQFTGQAWIPDIGMYYYKARIYSPTLGRFLQTDPTGYEDQMNLYAYVDNDPVNGRDPDGQCEIPTGTHICRNEVDQIDTMSQARLPIQTSARRNGFVPGSQDAELKHKGERMLPMPNDAPLEDDNITGAVMGIGGLVKSGISTAGRAAIRWGLRQSAVASAKEIGKLLPKGMTAGRFGTIAGWPKTLEASKDAMAKGVRARWAAAGQAARAWKAENVSREAIRAYAKFYKQEARANPSNFSAVYRAKLLYWVTWVY</sequence>
<dbReference type="PANTHER" id="PTHR32305">
    <property type="match status" value="1"/>
</dbReference>
<dbReference type="Proteomes" id="UP000229081">
    <property type="component" value="Chromosome"/>
</dbReference>
<reference evidence="4 5" key="1">
    <citation type="submission" date="2017-11" db="EMBL/GenBank/DDBJ databases">
        <title>Complete genome sequence of Sphingomonas sp. Strain Cra20, a psychrotolerant potential plant growth promoting rhizobacteria.</title>
        <authorList>
            <person name="Luo Y."/>
        </authorList>
    </citation>
    <scope>NUCLEOTIDE SEQUENCE [LARGE SCALE GENOMIC DNA]</scope>
    <source>
        <strain evidence="4 5">Cra20</strain>
    </source>
</reference>
<protein>
    <recommendedName>
        <fullName evidence="3">Teneurin-like YD-shell domain-containing protein</fullName>
    </recommendedName>
</protein>
<evidence type="ECO:0000256" key="1">
    <source>
        <dbReference type="ARBA" id="ARBA00022737"/>
    </source>
</evidence>
<feature type="signal peptide" evidence="2">
    <location>
        <begin position="1"/>
        <end position="21"/>
    </location>
</feature>
<keyword evidence="5" id="KW-1185">Reference proteome</keyword>
<dbReference type="InterPro" id="IPR022385">
    <property type="entry name" value="Rhs_assc_core"/>
</dbReference>
<dbReference type="OrthoDB" id="6057489at2"/>